<gene>
    <name evidence="5" type="ORF">IAA89_04740</name>
</gene>
<dbReference type="Pfam" id="PF01420">
    <property type="entry name" value="Methylase_S"/>
    <property type="match status" value="1"/>
</dbReference>
<dbReference type="InterPro" id="IPR000055">
    <property type="entry name" value="Restrct_endonuc_typeI_TRD"/>
</dbReference>
<evidence type="ECO:0000313" key="6">
    <source>
        <dbReference type="Proteomes" id="UP000823614"/>
    </source>
</evidence>
<evidence type="ECO:0000256" key="2">
    <source>
        <dbReference type="ARBA" id="ARBA00022747"/>
    </source>
</evidence>
<dbReference type="SUPFAM" id="SSF116734">
    <property type="entry name" value="DNA methylase specificity domain"/>
    <property type="match status" value="1"/>
</dbReference>
<comment type="similarity">
    <text evidence="1">Belongs to the type-I restriction system S methylase family.</text>
</comment>
<organism evidence="5 6">
    <name type="scientific">Candidatus Gallilactobacillus intestinavium</name>
    <dbReference type="NCBI Taxonomy" id="2840838"/>
    <lineage>
        <taxon>Bacteria</taxon>
        <taxon>Bacillati</taxon>
        <taxon>Bacillota</taxon>
        <taxon>Bacilli</taxon>
        <taxon>Lactobacillales</taxon>
        <taxon>Lactobacillaceae</taxon>
        <taxon>Lactobacillaceae incertae sedis</taxon>
        <taxon>Candidatus Gallilactobacillus</taxon>
    </lineage>
</organism>
<reference evidence="5" key="2">
    <citation type="journal article" date="2021" name="PeerJ">
        <title>Extensive microbial diversity within the chicken gut microbiome revealed by metagenomics and culture.</title>
        <authorList>
            <person name="Gilroy R."/>
            <person name="Ravi A."/>
            <person name="Getino M."/>
            <person name="Pursley I."/>
            <person name="Horton D.L."/>
            <person name="Alikhan N.F."/>
            <person name="Baker D."/>
            <person name="Gharbi K."/>
            <person name="Hall N."/>
            <person name="Watson M."/>
            <person name="Adriaenssens E.M."/>
            <person name="Foster-Nyarko E."/>
            <person name="Jarju S."/>
            <person name="Secka A."/>
            <person name="Antonio M."/>
            <person name="Oren A."/>
            <person name="Chaudhuri R.R."/>
            <person name="La Ragione R."/>
            <person name="Hildebrand F."/>
            <person name="Pallen M.J."/>
        </authorList>
    </citation>
    <scope>NUCLEOTIDE SEQUENCE</scope>
    <source>
        <strain evidence="5">C6-149</strain>
    </source>
</reference>
<evidence type="ECO:0000256" key="1">
    <source>
        <dbReference type="ARBA" id="ARBA00010923"/>
    </source>
</evidence>
<keyword evidence="5" id="KW-0255">Endonuclease</keyword>
<evidence type="ECO:0000313" key="5">
    <source>
        <dbReference type="EMBL" id="MBO8441718.1"/>
    </source>
</evidence>
<feature type="domain" description="Type I restriction modification DNA specificity" evidence="4">
    <location>
        <begin position="61"/>
        <end position="170"/>
    </location>
</feature>
<dbReference type="InterPro" id="IPR052021">
    <property type="entry name" value="Type-I_RS_S_subunit"/>
</dbReference>
<dbReference type="AlphaFoldDB" id="A0A9D9E6B5"/>
<proteinExistence type="inferred from homology"/>
<keyword evidence="3" id="KW-0238">DNA-binding</keyword>
<dbReference type="GO" id="GO:0003677">
    <property type="term" value="F:DNA binding"/>
    <property type="evidence" value="ECO:0007669"/>
    <property type="project" value="UniProtKB-KW"/>
</dbReference>
<keyword evidence="5" id="KW-0378">Hydrolase</keyword>
<keyword evidence="5" id="KW-0540">Nuclease</keyword>
<dbReference type="PANTHER" id="PTHR30408:SF12">
    <property type="entry name" value="TYPE I RESTRICTION ENZYME MJAVIII SPECIFICITY SUBUNIT"/>
    <property type="match status" value="1"/>
</dbReference>
<name>A0A9D9E6B5_9LACO</name>
<dbReference type="EMBL" id="JADIMP010000078">
    <property type="protein sequence ID" value="MBO8441718.1"/>
    <property type="molecule type" value="Genomic_DNA"/>
</dbReference>
<dbReference type="PANTHER" id="PTHR30408">
    <property type="entry name" value="TYPE-1 RESTRICTION ENZYME ECOKI SPECIFICITY PROTEIN"/>
    <property type="match status" value="1"/>
</dbReference>
<dbReference type="Proteomes" id="UP000823614">
    <property type="component" value="Unassembled WGS sequence"/>
</dbReference>
<dbReference type="Gene3D" id="3.90.220.20">
    <property type="entry name" value="DNA methylase specificity domains"/>
    <property type="match status" value="1"/>
</dbReference>
<sequence length="206" mass="23978">MLLLNLAELINLNKFKLKKISNLEITVSDHVANGSFKSLKNNVSYFDKPNYALFIRNIDFKDNLEGNKKYIDKKSYDYLKKSHLSGGEVVISNVADVGSVHRTPFIKIPMVVGNNQIFIKSEKTFLTDYLYVYFQSFWGQHAIFSITSGSAQQKFNKTDFRSLEVPIPTKDWIRENIQPYLTLQDNIFKENVFLKQIKINLINKYF</sequence>
<dbReference type="InterPro" id="IPR044946">
    <property type="entry name" value="Restrct_endonuc_typeI_TRD_sf"/>
</dbReference>
<evidence type="ECO:0000259" key="4">
    <source>
        <dbReference type="Pfam" id="PF01420"/>
    </source>
</evidence>
<keyword evidence="2" id="KW-0680">Restriction system</keyword>
<accession>A0A9D9E6B5</accession>
<dbReference type="GO" id="GO:0004519">
    <property type="term" value="F:endonuclease activity"/>
    <property type="evidence" value="ECO:0007669"/>
    <property type="project" value="UniProtKB-KW"/>
</dbReference>
<reference evidence="5" key="1">
    <citation type="submission" date="2020-10" db="EMBL/GenBank/DDBJ databases">
        <authorList>
            <person name="Gilroy R."/>
        </authorList>
    </citation>
    <scope>NUCLEOTIDE SEQUENCE</scope>
    <source>
        <strain evidence="5">C6-149</strain>
    </source>
</reference>
<protein>
    <submittedName>
        <fullName evidence="5">Restriction endonuclease subunit S</fullName>
    </submittedName>
</protein>
<dbReference type="GO" id="GO:0009307">
    <property type="term" value="P:DNA restriction-modification system"/>
    <property type="evidence" value="ECO:0007669"/>
    <property type="project" value="UniProtKB-KW"/>
</dbReference>
<comment type="caution">
    <text evidence="5">The sequence shown here is derived from an EMBL/GenBank/DDBJ whole genome shotgun (WGS) entry which is preliminary data.</text>
</comment>
<evidence type="ECO:0000256" key="3">
    <source>
        <dbReference type="ARBA" id="ARBA00023125"/>
    </source>
</evidence>